<dbReference type="SFLD" id="SFLDG01017">
    <property type="entry name" value="Polyprenyl_Transferase_Like"/>
    <property type="match status" value="1"/>
</dbReference>
<keyword evidence="3 6" id="KW-0808">Transferase</keyword>
<organism evidence="7 8">
    <name type="scientific">Cryobacterium cheniae</name>
    <dbReference type="NCBI Taxonomy" id="1259262"/>
    <lineage>
        <taxon>Bacteria</taxon>
        <taxon>Bacillati</taxon>
        <taxon>Actinomycetota</taxon>
        <taxon>Actinomycetes</taxon>
        <taxon>Micrococcales</taxon>
        <taxon>Microbacteriaceae</taxon>
        <taxon>Cryobacterium</taxon>
    </lineage>
</organism>
<dbReference type="AlphaFoldDB" id="A0A4R8XRR0"/>
<dbReference type="PROSITE" id="PS00444">
    <property type="entry name" value="POLYPRENYL_SYNTHASE_2"/>
    <property type="match status" value="1"/>
</dbReference>
<dbReference type="SFLD" id="SFLDS00005">
    <property type="entry name" value="Isoprenoid_Synthase_Type_I"/>
    <property type="match status" value="1"/>
</dbReference>
<dbReference type="InterPro" id="IPR000092">
    <property type="entry name" value="Polyprenyl_synt"/>
</dbReference>
<evidence type="ECO:0000313" key="8">
    <source>
        <dbReference type="Proteomes" id="UP000298433"/>
    </source>
</evidence>
<gene>
    <name evidence="7" type="ORF">E3T23_10765</name>
</gene>
<comment type="similarity">
    <text evidence="2 6">Belongs to the FPP/GGPP synthase family.</text>
</comment>
<protein>
    <submittedName>
        <fullName evidence="7">Polyprenyl synthetase family protein</fullName>
    </submittedName>
</protein>
<dbReference type="GO" id="GO:0008299">
    <property type="term" value="P:isoprenoid biosynthetic process"/>
    <property type="evidence" value="ECO:0007669"/>
    <property type="project" value="InterPro"/>
</dbReference>
<evidence type="ECO:0000256" key="6">
    <source>
        <dbReference type="RuleBase" id="RU004466"/>
    </source>
</evidence>
<dbReference type="GO" id="GO:0004659">
    <property type="term" value="F:prenyltransferase activity"/>
    <property type="evidence" value="ECO:0007669"/>
    <property type="project" value="InterPro"/>
</dbReference>
<dbReference type="Gene3D" id="1.10.600.10">
    <property type="entry name" value="Farnesyl Diphosphate Synthase"/>
    <property type="match status" value="1"/>
</dbReference>
<dbReference type="EMBL" id="SOGN01000044">
    <property type="protein sequence ID" value="TFC79723.1"/>
    <property type="molecule type" value="Genomic_DNA"/>
</dbReference>
<dbReference type="Pfam" id="PF00348">
    <property type="entry name" value="polyprenyl_synt"/>
    <property type="match status" value="1"/>
</dbReference>
<sequence length="373" mass="39817">MAQSNHLIELVHSRIDEFLETRQPIVTSVSPDLTPLLEFSRQFLSGGKRFRALFCYWGWQSVGTGGPVGSGPDSARSGAASAPVISAAAALEIFHAAALVHDDIIDNSDTRRGAASAHKLFEGMHVRSGWAGNQVEFGRAAGILLGDLLLGWSDELLDEGLAAAPDAAAAARARIEFNRMRTEVTVGQYLDILEERAWLTQPETELFDRALRVIVFKSAKYSVQAPLVIGAALAGADAEHLDALRAFGLPLGIAFQLRDDLLGVFGDASVTGKPSGDDLREGKRTVLVALARENLTDTARTNLDGLLGDPLLTETQIGMLQRTILDSGAVERIEALILANVAEALAALEGSPISGAVTTRLTELAETVTRRAF</sequence>
<comment type="cofactor">
    <cofactor evidence="1">
        <name>Mg(2+)</name>
        <dbReference type="ChEBI" id="CHEBI:18420"/>
    </cofactor>
</comment>
<name>A0A4R8XRR0_9MICO</name>
<evidence type="ECO:0000256" key="5">
    <source>
        <dbReference type="ARBA" id="ARBA00022842"/>
    </source>
</evidence>
<evidence type="ECO:0000256" key="3">
    <source>
        <dbReference type="ARBA" id="ARBA00022679"/>
    </source>
</evidence>
<dbReference type="InterPro" id="IPR008949">
    <property type="entry name" value="Isoprenoid_synthase_dom_sf"/>
</dbReference>
<reference evidence="7 8" key="1">
    <citation type="submission" date="2019-03" db="EMBL/GenBank/DDBJ databases">
        <title>Genomics of glacier-inhabiting Cryobacterium strains.</title>
        <authorList>
            <person name="Liu Q."/>
            <person name="Xin Y.-H."/>
        </authorList>
    </citation>
    <scope>NUCLEOTIDE SEQUENCE [LARGE SCALE GENOMIC DNA]</scope>
    <source>
        <strain evidence="7 8">TMT2-48-2</strain>
    </source>
</reference>
<proteinExistence type="inferred from homology"/>
<dbReference type="GO" id="GO:0046872">
    <property type="term" value="F:metal ion binding"/>
    <property type="evidence" value="ECO:0007669"/>
    <property type="project" value="UniProtKB-KW"/>
</dbReference>
<dbReference type="CDD" id="cd00685">
    <property type="entry name" value="Trans_IPPS_HT"/>
    <property type="match status" value="1"/>
</dbReference>
<dbReference type="PANTHER" id="PTHR12001">
    <property type="entry name" value="GERANYLGERANYL PYROPHOSPHATE SYNTHASE"/>
    <property type="match status" value="1"/>
</dbReference>
<keyword evidence="4" id="KW-0479">Metal-binding</keyword>
<keyword evidence="5" id="KW-0460">Magnesium</keyword>
<dbReference type="PROSITE" id="PS00723">
    <property type="entry name" value="POLYPRENYL_SYNTHASE_1"/>
    <property type="match status" value="1"/>
</dbReference>
<dbReference type="Proteomes" id="UP000298433">
    <property type="component" value="Unassembled WGS sequence"/>
</dbReference>
<dbReference type="PANTHER" id="PTHR12001:SF85">
    <property type="entry name" value="SHORT CHAIN ISOPRENYL DIPHOSPHATE SYNTHASE"/>
    <property type="match status" value="1"/>
</dbReference>
<keyword evidence="8" id="KW-1185">Reference proteome</keyword>
<dbReference type="RefSeq" id="WP_134370355.1">
    <property type="nucleotide sequence ID" value="NZ_SOGN01000044.1"/>
</dbReference>
<accession>A0A4R8XRR0</accession>
<evidence type="ECO:0000256" key="1">
    <source>
        <dbReference type="ARBA" id="ARBA00001946"/>
    </source>
</evidence>
<evidence type="ECO:0000256" key="4">
    <source>
        <dbReference type="ARBA" id="ARBA00022723"/>
    </source>
</evidence>
<evidence type="ECO:0000313" key="7">
    <source>
        <dbReference type="EMBL" id="TFC79723.1"/>
    </source>
</evidence>
<dbReference type="InterPro" id="IPR033749">
    <property type="entry name" value="Polyprenyl_synt_CS"/>
</dbReference>
<dbReference type="SUPFAM" id="SSF48576">
    <property type="entry name" value="Terpenoid synthases"/>
    <property type="match status" value="1"/>
</dbReference>
<dbReference type="OrthoDB" id="4497239at2"/>
<evidence type="ECO:0000256" key="2">
    <source>
        <dbReference type="ARBA" id="ARBA00006706"/>
    </source>
</evidence>
<comment type="caution">
    <text evidence="7">The sequence shown here is derived from an EMBL/GenBank/DDBJ whole genome shotgun (WGS) entry which is preliminary data.</text>
</comment>